<sequence>MKKTIEELQRYLREIASFSLPKYKELPSVELYMEQVLSFVNGALSSLHPNSEKALTSFMVNNYVKAKLIDEPVKKRYSRDQIGYLIGICLLKSTLTISDVSVLLDMDEGVSPSKERLYAFFCDLETGILSDMAKKTSSRVEEIAKRHKLESGRKGKNADQNAADSLGLLALHLAIQAQANKLLSQYIIEALRQNAPVDREKAVASGKDEKKLESEGKKEAKRLAEEKEESKAKESKMAKAEKKKKQKEEKAELKKAKKQGKI</sequence>
<dbReference type="Proteomes" id="UP000823634">
    <property type="component" value="Unassembled WGS sequence"/>
</dbReference>
<evidence type="ECO:0000256" key="1">
    <source>
        <dbReference type="SAM" id="MobiDB-lite"/>
    </source>
</evidence>
<feature type="region of interest" description="Disordered" evidence="1">
    <location>
        <begin position="198"/>
        <end position="262"/>
    </location>
</feature>
<dbReference type="PANTHER" id="PTHR40056:SF1">
    <property type="entry name" value="DUF1836 DOMAIN-CONTAINING PROTEIN"/>
    <property type="match status" value="1"/>
</dbReference>
<proteinExistence type="predicted"/>
<dbReference type="PANTHER" id="PTHR40056">
    <property type="entry name" value="HYPOTHETICAL CYTOSOLIC PROTEIN"/>
    <property type="match status" value="1"/>
</dbReference>
<evidence type="ECO:0000313" key="3">
    <source>
        <dbReference type="Proteomes" id="UP000823634"/>
    </source>
</evidence>
<dbReference type="AlphaFoldDB" id="A0A9D9GVN1"/>
<feature type="compositionally biased region" description="Basic and acidic residues" evidence="1">
    <location>
        <begin position="198"/>
        <end position="254"/>
    </location>
</feature>
<reference evidence="2" key="1">
    <citation type="submission" date="2020-10" db="EMBL/GenBank/DDBJ databases">
        <authorList>
            <person name="Gilroy R."/>
        </authorList>
    </citation>
    <scope>NUCLEOTIDE SEQUENCE</scope>
    <source>
        <strain evidence="2">17113</strain>
    </source>
</reference>
<accession>A0A9D9GVN1</accession>
<name>A0A9D9GVN1_9FIRM</name>
<comment type="caution">
    <text evidence="2">The sequence shown here is derived from an EMBL/GenBank/DDBJ whole genome shotgun (WGS) entry which is preliminary data.</text>
</comment>
<reference evidence="2" key="2">
    <citation type="journal article" date="2021" name="PeerJ">
        <title>Extensive microbial diversity within the chicken gut microbiome revealed by metagenomics and culture.</title>
        <authorList>
            <person name="Gilroy R."/>
            <person name="Ravi A."/>
            <person name="Getino M."/>
            <person name="Pursley I."/>
            <person name="Horton D.L."/>
            <person name="Alikhan N.F."/>
            <person name="Baker D."/>
            <person name="Gharbi K."/>
            <person name="Hall N."/>
            <person name="Watson M."/>
            <person name="Adriaenssens E.M."/>
            <person name="Foster-Nyarko E."/>
            <person name="Jarju S."/>
            <person name="Secka A."/>
            <person name="Antonio M."/>
            <person name="Oren A."/>
            <person name="Chaudhuri R.R."/>
            <person name="La Ragione R."/>
            <person name="Hildebrand F."/>
            <person name="Pallen M.J."/>
        </authorList>
    </citation>
    <scope>NUCLEOTIDE SEQUENCE</scope>
    <source>
        <strain evidence="2">17113</strain>
    </source>
</reference>
<dbReference type="InterPro" id="IPR014975">
    <property type="entry name" value="DUF1836"/>
</dbReference>
<dbReference type="Pfam" id="PF08876">
    <property type="entry name" value="DUF1836"/>
    <property type="match status" value="1"/>
</dbReference>
<organism evidence="2 3">
    <name type="scientific">Candidatus Alloenteromonas pullistercoris</name>
    <dbReference type="NCBI Taxonomy" id="2840785"/>
    <lineage>
        <taxon>Bacteria</taxon>
        <taxon>Bacillati</taxon>
        <taxon>Bacillota</taxon>
        <taxon>Bacillota incertae sedis</taxon>
        <taxon>Candidatus Alloenteromonas</taxon>
    </lineage>
</organism>
<gene>
    <name evidence="2" type="ORF">IAC61_02105</name>
</gene>
<evidence type="ECO:0000313" key="2">
    <source>
        <dbReference type="EMBL" id="MBO8426097.1"/>
    </source>
</evidence>
<protein>
    <submittedName>
        <fullName evidence="2">DUF1836 domain-containing protein</fullName>
    </submittedName>
</protein>
<dbReference type="EMBL" id="JADINA010000016">
    <property type="protein sequence ID" value="MBO8426097.1"/>
    <property type="molecule type" value="Genomic_DNA"/>
</dbReference>